<dbReference type="KEGG" id="swd:Swoo_0535"/>
<dbReference type="AlphaFoldDB" id="B1KR14"/>
<dbReference type="EMBL" id="CP000961">
    <property type="protein sequence ID" value="ACA84831.1"/>
    <property type="molecule type" value="Genomic_DNA"/>
</dbReference>
<name>B1KR14_SHEWM</name>
<dbReference type="RefSeq" id="WP_012323179.1">
    <property type="nucleotide sequence ID" value="NC_010506.1"/>
</dbReference>
<evidence type="ECO:0000313" key="1">
    <source>
        <dbReference type="EMBL" id="ACA84831.1"/>
    </source>
</evidence>
<sequence>MKYVLKISSHLGIDLIESSEDELNEVKDAKSNILESVTLEEKLDLALTNYKEFEMFIASISIDYKMFKGGDWQGGMQKRRELARLFSNLLSSTRLYIDHLMHHVSRIYGKESDNYKLIKEHVSQHYDESLSYRLLETIRNHVQHAGLPISFKSMSTWNVERTHMVTIVTPTLMIEELRQNKRFKKSVLVEIESLTKSPDLKPHIRNYIGRLTQINGFVRELLNSDYQRWSELVLNCIEKGERLHLKASGSIHTALYCESDNYEVLEKIELFRDFLELREYFCQHNMVLDDFESRYVSTLPIDELRT</sequence>
<organism evidence="1 2">
    <name type="scientific">Shewanella woodyi (strain ATCC 51908 / MS32)</name>
    <dbReference type="NCBI Taxonomy" id="392500"/>
    <lineage>
        <taxon>Bacteria</taxon>
        <taxon>Pseudomonadati</taxon>
        <taxon>Pseudomonadota</taxon>
        <taxon>Gammaproteobacteria</taxon>
        <taxon>Alteromonadales</taxon>
        <taxon>Shewanellaceae</taxon>
        <taxon>Shewanella</taxon>
    </lineage>
</organism>
<dbReference type="HOGENOM" id="CLU_065572_0_0_6"/>
<dbReference type="eggNOG" id="ENOG5030KGB">
    <property type="taxonomic scope" value="Bacteria"/>
</dbReference>
<protein>
    <submittedName>
        <fullName evidence="1">Uncharacterized protein</fullName>
    </submittedName>
</protein>
<reference evidence="1 2" key="1">
    <citation type="submission" date="2008-02" db="EMBL/GenBank/DDBJ databases">
        <title>Complete sequence of Shewanella woodyi ATCC 51908.</title>
        <authorList>
            <consortium name="US DOE Joint Genome Institute"/>
            <person name="Copeland A."/>
            <person name="Lucas S."/>
            <person name="Lapidus A."/>
            <person name="Glavina del Rio T."/>
            <person name="Dalin E."/>
            <person name="Tice H."/>
            <person name="Bruce D."/>
            <person name="Goodwin L."/>
            <person name="Pitluck S."/>
            <person name="Sims D."/>
            <person name="Brettin T."/>
            <person name="Detter J.C."/>
            <person name="Han C."/>
            <person name="Kuske C.R."/>
            <person name="Schmutz J."/>
            <person name="Larimer F."/>
            <person name="Land M."/>
            <person name="Hauser L."/>
            <person name="Kyrpides N."/>
            <person name="Lykidis A."/>
            <person name="Zhao J.-S."/>
            <person name="Richardson P."/>
        </authorList>
    </citation>
    <scope>NUCLEOTIDE SEQUENCE [LARGE SCALE GENOMIC DNA]</scope>
    <source>
        <strain evidence="2">ATCC 51908 / MS32</strain>
    </source>
</reference>
<evidence type="ECO:0000313" key="2">
    <source>
        <dbReference type="Proteomes" id="UP000002168"/>
    </source>
</evidence>
<keyword evidence="2" id="KW-1185">Reference proteome</keyword>
<dbReference type="Proteomes" id="UP000002168">
    <property type="component" value="Chromosome"/>
</dbReference>
<gene>
    <name evidence="1" type="ordered locus">Swoo_0535</name>
</gene>
<accession>B1KR14</accession>
<proteinExistence type="predicted"/>